<name>A0A934QCE7_9MICO</name>
<gene>
    <name evidence="3" type="ORF">JD292_08280</name>
</gene>
<feature type="compositionally biased region" description="Basic residues" evidence="1">
    <location>
        <begin position="192"/>
        <end position="205"/>
    </location>
</feature>
<dbReference type="Pfam" id="PF13302">
    <property type="entry name" value="Acetyltransf_3"/>
    <property type="match status" value="1"/>
</dbReference>
<comment type="caution">
    <text evidence="3">The sequence shown here is derived from an EMBL/GenBank/DDBJ whole genome shotgun (WGS) entry which is preliminary data.</text>
</comment>
<reference evidence="3" key="1">
    <citation type="submission" date="2020-12" db="EMBL/GenBank/DDBJ databases">
        <title>Leucobacter sp. CAS2, isolated from Chromium sludge.</title>
        <authorList>
            <person name="Xu Z."/>
        </authorList>
    </citation>
    <scope>NUCLEOTIDE SEQUENCE</scope>
    <source>
        <strain evidence="3">CSA2</strain>
    </source>
</reference>
<feature type="domain" description="N-acetyltransferase" evidence="2">
    <location>
        <begin position="8"/>
        <end position="170"/>
    </location>
</feature>
<dbReference type="PROSITE" id="PS51186">
    <property type="entry name" value="GNAT"/>
    <property type="match status" value="1"/>
</dbReference>
<keyword evidence="4" id="KW-1185">Reference proteome</keyword>
<dbReference type="EMBL" id="JAEHOI010000007">
    <property type="protein sequence ID" value="MBK0422070.1"/>
    <property type="molecule type" value="Genomic_DNA"/>
</dbReference>
<protein>
    <submittedName>
        <fullName evidence="3">GNAT family N-acetyltransferase</fullName>
    </submittedName>
</protein>
<dbReference type="InterPro" id="IPR000182">
    <property type="entry name" value="GNAT_dom"/>
</dbReference>
<dbReference type="CDD" id="cd04301">
    <property type="entry name" value="NAT_SF"/>
    <property type="match status" value="1"/>
</dbReference>
<dbReference type="RefSeq" id="WP_200132281.1">
    <property type="nucleotide sequence ID" value="NZ_JAEHOI010000007.1"/>
</dbReference>
<evidence type="ECO:0000313" key="3">
    <source>
        <dbReference type="EMBL" id="MBK0422070.1"/>
    </source>
</evidence>
<evidence type="ECO:0000259" key="2">
    <source>
        <dbReference type="PROSITE" id="PS51186"/>
    </source>
</evidence>
<dbReference type="InterPro" id="IPR051531">
    <property type="entry name" value="N-acetyltransferase"/>
</dbReference>
<organism evidence="3 4">
    <name type="scientific">Leucobacter edaphi</name>
    <dbReference type="NCBI Taxonomy" id="2796472"/>
    <lineage>
        <taxon>Bacteria</taxon>
        <taxon>Bacillati</taxon>
        <taxon>Actinomycetota</taxon>
        <taxon>Actinomycetes</taxon>
        <taxon>Micrococcales</taxon>
        <taxon>Microbacteriaceae</taxon>
        <taxon>Leucobacter</taxon>
    </lineage>
</organism>
<dbReference type="Gene3D" id="3.40.630.30">
    <property type="match status" value="1"/>
</dbReference>
<sequence>MLITTPRLGMRELTEADLPALRSILQDAETMTAYEGPFDEGQVRAWLERMEQRYREDGFGLWAVVRKSDGKTIGQCGITWQEIDGHRVHEVGYLFNREYWHSGYATEAARAAVEYAIAELGATRVYAQVRDTNIASMNVAIRLGMTVRTRFIKHYRGIDMPHLAFAIDAPTSNGPPARGHLPPGLDRENPPKRARKPATPHRTYAHRPLSLAPSMPGDATEPLGASG</sequence>
<dbReference type="GO" id="GO:0016747">
    <property type="term" value="F:acyltransferase activity, transferring groups other than amino-acyl groups"/>
    <property type="evidence" value="ECO:0007669"/>
    <property type="project" value="InterPro"/>
</dbReference>
<dbReference type="Proteomes" id="UP000618733">
    <property type="component" value="Unassembled WGS sequence"/>
</dbReference>
<accession>A0A934QCE7</accession>
<dbReference type="InterPro" id="IPR016181">
    <property type="entry name" value="Acyl_CoA_acyltransferase"/>
</dbReference>
<dbReference type="PANTHER" id="PTHR43792">
    <property type="entry name" value="GNAT FAMILY, PUTATIVE (AFU_ORTHOLOGUE AFUA_3G00765)-RELATED-RELATED"/>
    <property type="match status" value="1"/>
</dbReference>
<evidence type="ECO:0000256" key="1">
    <source>
        <dbReference type="SAM" id="MobiDB-lite"/>
    </source>
</evidence>
<proteinExistence type="predicted"/>
<dbReference type="PANTHER" id="PTHR43792:SF1">
    <property type="entry name" value="N-ACETYLTRANSFERASE DOMAIN-CONTAINING PROTEIN"/>
    <property type="match status" value="1"/>
</dbReference>
<dbReference type="AlphaFoldDB" id="A0A934QCE7"/>
<feature type="region of interest" description="Disordered" evidence="1">
    <location>
        <begin position="169"/>
        <end position="227"/>
    </location>
</feature>
<dbReference type="SUPFAM" id="SSF55729">
    <property type="entry name" value="Acyl-CoA N-acyltransferases (Nat)"/>
    <property type="match status" value="1"/>
</dbReference>
<evidence type="ECO:0000313" key="4">
    <source>
        <dbReference type="Proteomes" id="UP000618733"/>
    </source>
</evidence>